<evidence type="ECO:0000259" key="4">
    <source>
        <dbReference type="PROSITE" id="PS50943"/>
    </source>
</evidence>
<dbReference type="GO" id="GO:0003677">
    <property type="term" value="F:DNA binding"/>
    <property type="evidence" value="ECO:0007669"/>
    <property type="project" value="UniProtKB-KW"/>
</dbReference>
<accession>K6DM97</accession>
<evidence type="ECO:0000256" key="1">
    <source>
        <dbReference type="ARBA" id="ARBA00023015"/>
    </source>
</evidence>
<keyword evidence="2" id="KW-0238">DNA-binding</keyword>
<evidence type="ECO:0000313" key="6">
    <source>
        <dbReference type="Proteomes" id="UP000006316"/>
    </source>
</evidence>
<keyword evidence="1" id="KW-0805">Transcription regulation</keyword>
<dbReference type="GO" id="GO:0003700">
    <property type="term" value="F:DNA-binding transcription factor activity"/>
    <property type="evidence" value="ECO:0007669"/>
    <property type="project" value="TreeGrafter"/>
</dbReference>
<dbReference type="InterPro" id="IPR001387">
    <property type="entry name" value="Cro/C1-type_HTH"/>
</dbReference>
<name>K6DM97_9BACI</name>
<dbReference type="InterPro" id="IPR010982">
    <property type="entry name" value="Lambda_DNA-bd_dom_sf"/>
</dbReference>
<keyword evidence="3" id="KW-0804">Transcription</keyword>
<dbReference type="Gene3D" id="1.10.260.40">
    <property type="entry name" value="lambda repressor-like DNA-binding domains"/>
    <property type="match status" value="1"/>
</dbReference>
<dbReference type="InterPro" id="IPR050807">
    <property type="entry name" value="TransReg_Diox_bact_type"/>
</dbReference>
<dbReference type="Proteomes" id="UP000006316">
    <property type="component" value="Unassembled WGS sequence"/>
</dbReference>
<dbReference type="PANTHER" id="PTHR46797">
    <property type="entry name" value="HTH-TYPE TRANSCRIPTIONAL REGULATOR"/>
    <property type="match status" value="1"/>
</dbReference>
<dbReference type="PROSITE" id="PS50943">
    <property type="entry name" value="HTH_CROC1"/>
    <property type="match status" value="1"/>
</dbReference>
<keyword evidence="6" id="KW-1185">Reference proteome</keyword>
<dbReference type="CDD" id="cd00093">
    <property type="entry name" value="HTH_XRE"/>
    <property type="match status" value="1"/>
</dbReference>
<gene>
    <name evidence="5" type="ORF">BABA_10561</name>
</gene>
<dbReference type="STRING" id="1117379.BABA_10561"/>
<dbReference type="OrthoDB" id="9814553at2"/>
<organism evidence="5 6">
    <name type="scientific">Neobacillus bataviensis LMG 21833</name>
    <dbReference type="NCBI Taxonomy" id="1117379"/>
    <lineage>
        <taxon>Bacteria</taxon>
        <taxon>Bacillati</taxon>
        <taxon>Bacillota</taxon>
        <taxon>Bacilli</taxon>
        <taxon>Bacillales</taxon>
        <taxon>Bacillaceae</taxon>
        <taxon>Neobacillus</taxon>
    </lineage>
</organism>
<dbReference type="eggNOG" id="COG1396">
    <property type="taxonomic scope" value="Bacteria"/>
</dbReference>
<dbReference type="AlphaFoldDB" id="K6DM97"/>
<evidence type="ECO:0000256" key="2">
    <source>
        <dbReference type="ARBA" id="ARBA00023125"/>
    </source>
</evidence>
<sequence>MDKEYEKRIKKIIGEAIRIERERNGFTQAELAEESSLHLNFIGQVERGEKAATIISLYKICLALGLSMGDFLQQIKL</sequence>
<dbReference type="GO" id="GO:0005829">
    <property type="term" value="C:cytosol"/>
    <property type="evidence" value="ECO:0007669"/>
    <property type="project" value="TreeGrafter"/>
</dbReference>
<dbReference type="SUPFAM" id="SSF47413">
    <property type="entry name" value="lambda repressor-like DNA-binding domains"/>
    <property type="match status" value="1"/>
</dbReference>
<reference evidence="5 6" key="1">
    <citation type="journal article" date="2012" name="Front. Microbiol.">
        <title>Redundancy and modularity in membrane-associated dissimilatory nitrate reduction in Bacillus.</title>
        <authorList>
            <person name="Heylen K."/>
            <person name="Keltjens J."/>
        </authorList>
    </citation>
    <scope>NUCLEOTIDE SEQUENCE [LARGE SCALE GENOMIC DNA]</scope>
    <source>
        <strain evidence="6">LMG 21833T</strain>
    </source>
</reference>
<protein>
    <submittedName>
        <fullName evidence="5">XRE family transcriptional regulator</fullName>
    </submittedName>
</protein>
<evidence type="ECO:0000256" key="3">
    <source>
        <dbReference type="ARBA" id="ARBA00023163"/>
    </source>
</evidence>
<dbReference type="PATRIC" id="fig|1117379.3.peg.2202"/>
<dbReference type="Pfam" id="PF01381">
    <property type="entry name" value="HTH_3"/>
    <property type="match status" value="1"/>
</dbReference>
<dbReference type="PANTHER" id="PTHR46797:SF23">
    <property type="entry name" value="HTH-TYPE TRANSCRIPTIONAL REGULATOR SUTR"/>
    <property type="match status" value="1"/>
</dbReference>
<comment type="caution">
    <text evidence="5">The sequence shown here is derived from an EMBL/GenBank/DDBJ whole genome shotgun (WGS) entry which is preliminary data.</text>
</comment>
<dbReference type="SMART" id="SM00530">
    <property type="entry name" value="HTH_XRE"/>
    <property type="match status" value="1"/>
</dbReference>
<feature type="domain" description="HTH cro/C1-type" evidence="4">
    <location>
        <begin position="17"/>
        <end position="71"/>
    </location>
</feature>
<evidence type="ECO:0000313" key="5">
    <source>
        <dbReference type="EMBL" id="EKN69298.1"/>
    </source>
</evidence>
<proteinExistence type="predicted"/>
<dbReference type="RefSeq" id="WP_007085129.1">
    <property type="nucleotide sequence ID" value="NZ_AJLS01000057.1"/>
</dbReference>
<dbReference type="EMBL" id="AJLS01000057">
    <property type="protein sequence ID" value="EKN69298.1"/>
    <property type="molecule type" value="Genomic_DNA"/>
</dbReference>